<accession>A0A8X6S2F5</accession>
<keyword evidence="1" id="KW-0347">Helicase</keyword>
<dbReference type="PANTHER" id="PTHR47642">
    <property type="entry name" value="ATP-DEPENDENT DNA HELICASE"/>
    <property type="match status" value="1"/>
</dbReference>
<dbReference type="GO" id="GO:0006310">
    <property type="term" value="P:DNA recombination"/>
    <property type="evidence" value="ECO:0007669"/>
    <property type="project" value="UniProtKB-KW"/>
</dbReference>
<keyword evidence="1" id="KW-0233">DNA recombination</keyword>
<gene>
    <name evidence="3" type="primary">pfh1</name>
    <name evidence="3" type="ORF">TNCV_3212051</name>
</gene>
<dbReference type="GO" id="GO:0000723">
    <property type="term" value="P:telomere maintenance"/>
    <property type="evidence" value="ECO:0007669"/>
    <property type="project" value="InterPro"/>
</dbReference>
<dbReference type="Gene3D" id="3.40.50.300">
    <property type="entry name" value="P-loop containing nucleotide triphosphate hydrolases"/>
    <property type="match status" value="2"/>
</dbReference>
<name>A0A8X6S2F5_TRICX</name>
<reference evidence="3" key="1">
    <citation type="submission" date="2020-08" db="EMBL/GenBank/DDBJ databases">
        <title>Multicomponent nature underlies the extraordinary mechanical properties of spider dragline silk.</title>
        <authorList>
            <person name="Kono N."/>
            <person name="Nakamura H."/>
            <person name="Mori M."/>
            <person name="Yoshida Y."/>
            <person name="Ohtoshi R."/>
            <person name="Malay A.D."/>
            <person name="Moran D.A.P."/>
            <person name="Tomita M."/>
            <person name="Numata K."/>
            <person name="Arakawa K."/>
        </authorList>
    </citation>
    <scope>NUCLEOTIDE SEQUENCE</scope>
</reference>
<sequence>MISAELLGHIDSRLKQITGNYNTNFGGLDMILIGDLRQLPPVRATPIYKQQKQKIFSPLLWRNLKFYELEEVMRQSNRVFSSILTKIGNGDQLASQEIELIESRLCTVHEADTHCPHAIRLFNTNHAVNVYNKKILDGAIEKYNSTATDVYIGCTSTEQQAFVRQKLHKMSIIDTGGLPYETVFVKDIYYMITTNIDVSDGLANGAVGKLVHIERDDSGQVNFVWLEFSGPPKTGQKIRKKVAGHVAANNISRTAVPIGRRSSTIPLNNNKTINVKRSHLPLVCACATTIHKSQGSTYSEIVYEYDKKQSQSLVYVALSRVTTIEGLRITTSNNDLTFYHGRRPSTTMIHLRDEFRRLSLNCVKTVDSDMLYFIRQEQGLTVYTLNCQSLRNIANLLGKKNGTMFAKRFQYDIILGLNVLPRTQTYPKHTAGAHLVTRDTTARIIRHENLELAKKLSNVLDTGCAYVQRKRTFACSFKKSP</sequence>
<dbReference type="GO" id="GO:0016787">
    <property type="term" value="F:hydrolase activity"/>
    <property type="evidence" value="ECO:0007669"/>
    <property type="project" value="UniProtKB-KW"/>
</dbReference>
<keyword evidence="1" id="KW-0227">DNA damage</keyword>
<organism evidence="3 4">
    <name type="scientific">Trichonephila clavipes</name>
    <name type="common">Golden silk orbweaver</name>
    <name type="synonym">Nephila clavipes</name>
    <dbReference type="NCBI Taxonomy" id="2585209"/>
    <lineage>
        <taxon>Eukaryota</taxon>
        <taxon>Metazoa</taxon>
        <taxon>Ecdysozoa</taxon>
        <taxon>Arthropoda</taxon>
        <taxon>Chelicerata</taxon>
        <taxon>Arachnida</taxon>
        <taxon>Araneae</taxon>
        <taxon>Araneomorphae</taxon>
        <taxon>Entelegynae</taxon>
        <taxon>Araneoidea</taxon>
        <taxon>Nephilidae</taxon>
        <taxon>Trichonephila</taxon>
    </lineage>
</organism>
<dbReference type="CDD" id="cd18809">
    <property type="entry name" value="SF1_C_RecD"/>
    <property type="match status" value="1"/>
</dbReference>
<proteinExistence type="inferred from homology"/>
<comment type="catalytic activity">
    <reaction evidence="1">
        <text>ATP + H2O = ADP + phosphate + H(+)</text>
        <dbReference type="Rhea" id="RHEA:13065"/>
        <dbReference type="ChEBI" id="CHEBI:15377"/>
        <dbReference type="ChEBI" id="CHEBI:15378"/>
        <dbReference type="ChEBI" id="CHEBI:30616"/>
        <dbReference type="ChEBI" id="CHEBI:43474"/>
        <dbReference type="ChEBI" id="CHEBI:456216"/>
        <dbReference type="EC" id="5.6.2.3"/>
    </reaction>
</comment>
<protein>
    <recommendedName>
        <fullName evidence="1">ATP-dependent DNA helicase</fullName>
        <ecNumber evidence="1">5.6.2.3</ecNumber>
    </recommendedName>
</protein>
<keyword evidence="1" id="KW-0378">Hydrolase</keyword>
<dbReference type="EMBL" id="BMAU01021238">
    <property type="protein sequence ID" value="GFY03568.1"/>
    <property type="molecule type" value="Genomic_DNA"/>
</dbReference>
<dbReference type="AlphaFoldDB" id="A0A8X6S2F5"/>
<dbReference type="GO" id="GO:0043139">
    <property type="term" value="F:5'-3' DNA helicase activity"/>
    <property type="evidence" value="ECO:0007669"/>
    <property type="project" value="UniProtKB-EC"/>
</dbReference>
<keyword evidence="4" id="KW-1185">Reference proteome</keyword>
<dbReference type="GO" id="GO:0005524">
    <property type="term" value="F:ATP binding"/>
    <property type="evidence" value="ECO:0007669"/>
    <property type="project" value="UniProtKB-KW"/>
</dbReference>
<dbReference type="GO" id="GO:0006281">
    <property type="term" value="P:DNA repair"/>
    <property type="evidence" value="ECO:0007669"/>
    <property type="project" value="UniProtKB-KW"/>
</dbReference>
<keyword evidence="1" id="KW-0547">Nucleotide-binding</keyword>
<evidence type="ECO:0000313" key="4">
    <source>
        <dbReference type="Proteomes" id="UP000887159"/>
    </source>
</evidence>
<dbReference type="InterPro" id="IPR010285">
    <property type="entry name" value="DNA_helicase_pif1-like_DEAD"/>
</dbReference>
<dbReference type="SUPFAM" id="SSF52540">
    <property type="entry name" value="P-loop containing nucleoside triphosphate hydrolases"/>
    <property type="match status" value="1"/>
</dbReference>
<dbReference type="InterPro" id="IPR051055">
    <property type="entry name" value="PIF1_helicase"/>
</dbReference>
<comment type="caution">
    <text evidence="3">The sequence shown here is derived from an EMBL/GenBank/DDBJ whole genome shotgun (WGS) entry which is preliminary data.</text>
</comment>
<dbReference type="EC" id="5.6.2.3" evidence="1"/>
<dbReference type="PANTHER" id="PTHR47642:SF6">
    <property type="entry name" value="ATP-DEPENDENT DNA HELICASE"/>
    <property type="match status" value="1"/>
</dbReference>
<dbReference type="Proteomes" id="UP000887159">
    <property type="component" value="Unassembled WGS sequence"/>
</dbReference>
<keyword evidence="1" id="KW-0067">ATP-binding</keyword>
<dbReference type="Pfam" id="PF05970">
    <property type="entry name" value="PIF1"/>
    <property type="match status" value="1"/>
</dbReference>
<keyword evidence="1" id="KW-0234">DNA repair</keyword>
<evidence type="ECO:0000256" key="1">
    <source>
        <dbReference type="RuleBase" id="RU363044"/>
    </source>
</evidence>
<evidence type="ECO:0000259" key="2">
    <source>
        <dbReference type="Pfam" id="PF05970"/>
    </source>
</evidence>
<evidence type="ECO:0000313" key="3">
    <source>
        <dbReference type="EMBL" id="GFY03568.1"/>
    </source>
</evidence>
<comment type="similarity">
    <text evidence="1">Belongs to the helicase family.</text>
</comment>
<dbReference type="InterPro" id="IPR027417">
    <property type="entry name" value="P-loop_NTPase"/>
</dbReference>
<comment type="cofactor">
    <cofactor evidence="1">
        <name>Mg(2+)</name>
        <dbReference type="ChEBI" id="CHEBI:18420"/>
    </cofactor>
</comment>
<feature type="domain" description="DNA helicase Pif1-like DEAD-box helicase" evidence="2">
    <location>
        <begin position="1"/>
        <end position="93"/>
    </location>
</feature>